<organism evidence="3 4">
    <name type="scientific">Herbaspirillum frisingense GSF30</name>
    <dbReference type="NCBI Taxonomy" id="864073"/>
    <lineage>
        <taxon>Bacteria</taxon>
        <taxon>Pseudomonadati</taxon>
        <taxon>Pseudomonadota</taxon>
        <taxon>Betaproteobacteria</taxon>
        <taxon>Burkholderiales</taxon>
        <taxon>Oxalobacteraceae</taxon>
        <taxon>Herbaspirillum</taxon>
    </lineage>
</organism>
<dbReference type="InterPro" id="IPR022225">
    <property type="entry name" value="Phage_tail_fibre_N"/>
</dbReference>
<dbReference type="AlphaFoldDB" id="A0AAI9ID37"/>
<dbReference type="InterPro" id="IPR051934">
    <property type="entry name" value="Phage_Tail_Fiber_Structural"/>
</dbReference>
<accession>A0AAI9ID37</accession>
<sequence>MSDYYSLPTEIGEAKIAKAIALGEPLKLKYMAVGDGNGETPIPSRKQKALVNEQRRALINTIFPDENDPSQLIIEQVLPAEVGGWWVREIGVFDEDGDLIIFANCPPSLKPALASGSGKDQQIRIVLLVASASAIELKIDPTVVLATRKYVDDAIVVYAAPKDHKHPDLAALASPTFTGVPKAPTAAPGTSTTQLATTEFAAKALALKADLASPTFTGAPKAPTAASGTNSTQLATTAFVRNEIASLVGNAPSALDTLKELADAMGNDANFSATVTNALAQKAPLASPTFTGTPKADTAPLGTASKQLATTEFVAAALDDSAPWRTLLSGTINATTAILRLVNVPVAASSAQWLFRLHLGYGSSASVAVIEFAVKQGDVSIVSVRGSAVDRAMQYVSTYKTHVSGVTTGVSEVYVNLSTDPNGPVTNAWRTVLLEMAPTNRYGITADVIAAAPAEAVWSSLPAAAVLASRSDVAGISPVLGEVRMWSGQATEAAVAAAWGAGWHLATGANGTSNLTDRFIVGAGGAYATGATGGAASYKLSAAQLPSHTHAITVNDPGHYHDVTTYNPGSYQSGQNISGGQTIGATSPQHTTNSKTGVTASAANTGGGADISNLPPYYALCFVQYTGA</sequence>
<reference evidence="3 4" key="1">
    <citation type="journal article" date="2013" name="Front. Microbiol.">
        <title>The genome of the endophytic bacterium H. frisingense GSF30(T) identifies diverse strategies in the Herbaspirillum genus to interact with plants.</title>
        <authorList>
            <person name="Straub D."/>
            <person name="Rothballer M."/>
            <person name="Hartmann A."/>
            <person name="Ludewig U."/>
        </authorList>
    </citation>
    <scope>NUCLEOTIDE SEQUENCE [LARGE SCALE GENOMIC DNA]</scope>
    <source>
        <strain evidence="3 4">GSF30</strain>
    </source>
</reference>
<dbReference type="Proteomes" id="UP000006772">
    <property type="component" value="Unassembled WGS sequence"/>
</dbReference>
<proteinExistence type="predicted"/>
<dbReference type="PANTHER" id="PTHR35191">
    <property type="entry name" value="PROPHAGE SIDE TAIL FIBER PROTEIN HOMOLOG STFQ-RELATED"/>
    <property type="match status" value="1"/>
</dbReference>
<gene>
    <name evidence="3" type="ORF">HFRIS_014734</name>
</gene>
<comment type="caution">
    <text evidence="3">The sequence shown here is derived from an EMBL/GenBank/DDBJ whole genome shotgun (WGS) entry which is preliminary data.</text>
</comment>
<evidence type="ECO:0000313" key="4">
    <source>
        <dbReference type="Proteomes" id="UP000006772"/>
    </source>
</evidence>
<feature type="domain" description="Phage tail fibre protein N-terminal" evidence="2">
    <location>
        <begin position="1"/>
        <end position="149"/>
    </location>
</feature>
<dbReference type="Pfam" id="PF12571">
    <property type="entry name" value="Phage_tail_fib"/>
    <property type="match status" value="1"/>
</dbReference>
<name>A0AAI9ID37_9BURK</name>
<evidence type="ECO:0000256" key="1">
    <source>
        <dbReference type="SAM" id="MobiDB-lite"/>
    </source>
</evidence>
<dbReference type="RefSeq" id="WP_006464178.1">
    <property type="nucleotide sequence ID" value="NZ_AEEC02000020.1"/>
</dbReference>
<dbReference type="EMBL" id="AEEC02000020">
    <property type="protein sequence ID" value="EOA03944.1"/>
    <property type="molecule type" value="Genomic_DNA"/>
</dbReference>
<evidence type="ECO:0000313" key="3">
    <source>
        <dbReference type="EMBL" id="EOA03944.1"/>
    </source>
</evidence>
<evidence type="ECO:0000259" key="2">
    <source>
        <dbReference type="Pfam" id="PF12571"/>
    </source>
</evidence>
<feature type="region of interest" description="Disordered" evidence="1">
    <location>
        <begin position="577"/>
        <end position="597"/>
    </location>
</feature>
<dbReference type="SUPFAM" id="SSF88874">
    <property type="entry name" value="Receptor-binding domain of short tail fibre protein gp12"/>
    <property type="match status" value="1"/>
</dbReference>
<dbReference type="PANTHER" id="PTHR35191:SF1">
    <property type="entry name" value="PROPHAGE SIDE TAIL FIBER PROTEIN HOMOLOG STFQ-RELATED"/>
    <property type="match status" value="1"/>
</dbReference>
<protein>
    <submittedName>
        <fullName evidence="3">Phage-related tail fiber protein-like protein</fullName>
    </submittedName>
</protein>